<evidence type="ECO:0000256" key="4">
    <source>
        <dbReference type="ARBA" id="ARBA00023277"/>
    </source>
</evidence>
<protein>
    <recommendedName>
        <fullName evidence="8">Glycoside hydrolase family 5 domain-containing protein</fullName>
    </recommendedName>
</protein>
<keyword evidence="6" id="KW-0624">Polysaccharide degradation</keyword>
<keyword evidence="4" id="KW-0119">Carbohydrate metabolism</keyword>
<dbReference type="InterPro" id="IPR017853">
    <property type="entry name" value="GH"/>
</dbReference>
<feature type="domain" description="Glycoside hydrolase family 5" evidence="8">
    <location>
        <begin position="169"/>
        <end position="447"/>
    </location>
</feature>
<dbReference type="PANTHER" id="PTHR31297">
    <property type="entry name" value="GLUCAN ENDO-1,6-BETA-GLUCOSIDASE B"/>
    <property type="match status" value="1"/>
</dbReference>
<evidence type="ECO:0000256" key="5">
    <source>
        <dbReference type="ARBA" id="ARBA00023295"/>
    </source>
</evidence>
<name>A0ABX5RSW3_9BURK</name>
<comment type="similarity">
    <text evidence="1 7">Belongs to the glycosyl hydrolase 5 (cellulase A) family.</text>
</comment>
<dbReference type="Gene3D" id="2.60.120.260">
    <property type="entry name" value="Galactose-binding domain-like"/>
    <property type="match status" value="1"/>
</dbReference>
<accession>A0ABX5RSW3</accession>
<dbReference type="Gene3D" id="3.20.20.80">
    <property type="entry name" value="Glycosidases"/>
    <property type="match status" value="1"/>
</dbReference>
<evidence type="ECO:0000256" key="7">
    <source>
        <dbReference type="RuleBase" id="RU361153"/>
    </source>
</evidence>
<dbReference type="EMBL" id="CP036401">
    <property type="protein sequence ID" value="QBI01712.1"/>
    <property type="molecule type" value="Genomic_DNA"/>
</dbReference>
<keyword evidence="5 7" id="KW-0326">Glycosidase</keyword>
<dbReference type="Pfam" id="PF00150">
    <property type="entry name" value="Cellulase"/>
    <property type="match status" value="1"/>
</dbReference>
<organism evidence="9 10">
    <name type="scientific">Pseudoduganella albidiflava</name>
    <dbReference type="NCBI Taxonomy" id="321983"/>
    <lineage>
        <taxon>Bacteria</taxon>
        <taxon>Pseudomonadati</taxon>
        <taxon>Pseudomonadota</taxon>
        <taxon>Betaproteobacteria</taxon>
        <taxon>Burkholderiales</taxon>
        <taxon>Oxalobacteraceae</taxon>
        <taxon>Telluria group</taxon>
        <taxon>Pseudoduganella</taxon>
    </lineage>
</organism>
<dbReference type="InterPro" id="IPR050386">
    <property type="entry name" value="Glycosyl_hydrolase_5"/>
</dbReference>
<evidence type="ECO:0000256" key="3">
    <source>
        <dbReference type="ARBA" id="ARBA00023001"/>
    </source>
</evidence>
<proteinExistence type="inferred from homology"/>
<dbReference type="PANTHER" id="PTHR31297:SF41">
    <property type="entry name" value="ENDOGLUCANASE, PUTATIVE (AFU_ORTHOLOGUE AFUA_5G01830)-RELATED"/>
    <property type="match status" value="1"/>
</dbReference>
<evidence type="ECO:0000259" key="8">
    <source>
        <dbReference type="Pfam" id="PF00150"/>
    </source>
</evidence>
<keyword evidence="2 7" id="KW-0378">Hydrolase</keyword>
<evidence type="ECO:0000313" key="10">
    <source>
        <dbReference type="Proteomes" id="UP000292307"/>
    </source>
</evidence>
<keyword evidence="3" id="KW-0136">Cellulose degradation</keyword>
<sequence>MYTNLPTTEISEMNEKPLSIASLLMALSGGAVDVQAQTCTPTPVTPYIYSDGAWNMTATAAINIGNRIGLGPQPVNGGSWSWSGCGTAGSSREQFVSPGASCTATAVHTNGCGAQTTQSFAITAYPNYNTNPIPPNASGMHSNAVQLAAKIRLGTNIGNTMEAWGCNTPSETCWGNPVVSAAYLKLVKDSGFDAIRIPVSWDQYADQVTGKINDAWLNRVKQVVQQAVDNGLYVIVNIHWDGGWLERNINEASKVAVNAKQKAYWEQIATHLRDFDEHVLFASANEPEARTAEEIAVLDSFHQTFVNAVRSTGGRNAHRVLVIQAPLTDIDRAFNDWHAMPSDTVAGRQMAEVHYYPWSFTNQPEDADYSQVFCYWGNGHHSTTDTYRNSTREEEAYTDAQFAKMKEKFADQGIPVVLGEFAAVLRPETVCTDMPMHRASRAYYAQHVAKSALAHGMLPFYWEIGMNPGLLFDRGTPAVGDPQIYDGLLAGAGKAIALSTAPNSWTLSGGASNTSSASNMALTLTQAGATAGYTFANPVDWHRATLKVVLRFDETFVSNRRGGIDPILQFYTYRSNWAASQFKCWTADKVLVPNQDTEFTCSAFNMPKALGVGIQFAGTAGSVTIQRASIRFAR</sequence>
<evidence type="ECO:0000256" key="1">
    <source>
        <dbReference type="ARBA" id="ARBA00005641"/>
    </source>
</evidence>
<dbReference type="InterPro" id="IPR001547">
    <property type="entry name" value="Glyco_hydro_5"/>
</dbReference>
<reference evidence="9 10" key="1">
    <citation type="submission" date="2019-02" db="EMBL/GenBank/DDBJ databases">
        <title>Draft Genome Sequences of Six Type Strains of the Genus Massilia.</title>
        <authorList>
            <person name="Miess H."/>
            <person name="Frediansyhah A."/>
            <person name="Gross H."/>
        </authorList>
    </citation>
    <scope>NUCLEOTIDE SEQUENCE [LARGE SCALE GENOMIC DNA]</scope>
    <source>
        <strain evidence="9 10">DSM 17472</strain>
    </source>
</reference>
<evidence type="ECO:0000256" key="2">
    <source>
        <dbReference type="ARBA" id="ARBA00022801"/>
    </source>
</evidence>
<keyword evidence="10" id="KW-1185">Reference proteome</keyword>
<gene>
    <name evidence="9" type="ORF">EYF70_13290</name>
</gene>
<evidence type="ECO:0000256" key="6">
    <source>
        <dbReference type="ARBA" id="ARBA00023326"/>
    </source>
</evidence>
<dbReference type="SUPFAM" id="SSF51445">
    <property type="entry name" value="(Trans)glycosidases"/>
    <property type="match status" value="1"/>
</dbReference>
<dbReference type="Proteomes" id="UP000292307">
    <property type="component" value="Chromosome"/>
</dbReference>
<evidence type="ECO:0000313" key="9">
    <source>
        <dbReference type="EMBL" id="QBI01712.1"/>
    </source>
</evidence>